<evidence type="ECO:0000256" key="9">
    <source>
        <dbReference type="RuleBase" id="RU363032"/>
    </source>
</evidence>
<feature type="domain" description="ABC transmembrane type-1" evidence="10">
    <location>
        <begin position="70"/>
        <end position="259"/>
    </location>
</feature>
<dbReference type="EMBL" id="SOIJ01000217">
    <property type="protein sequence ID" value="TET92384.1"/>
    <property type="molecule type" value="Genomic_DNA"/>
</dbReference>
<evidence type="ECO:0000259" key="10">
    <source>
        <dbReference type="PROSITE" id="PS50928"/>
    </source>
</evidence>
<dbReference type="Gene3D" id="1.10.3720.10">
    <property type="entry name" value="MetI-like"/>
    <property type="match status" value="1"/>
</dbReference>
<dbReference type="PROSITE" id="PS50928">
    <property type="entry name" value="ABC_TM1"/>
    <property type="match status" value="1"/>
</dbReference>
<evidence type="ECO:0000256" key="4">
    <source>
        <dbReference type="ARBA" id="ARBA00022475"/>
    </source>
</evidence>
<dbReference type="GO" id="GO:0005886">
    <property type="term" value="C:plasma membrane"/>
    <property type="evidence" value="ECO:0007669"/>
    <property type="project" value="UniProtKB-SubCell"/>
</dbReference>
<dbReference type="CDD" id="cd06261">
    <property type="entry name" value="TM_PBP2"/>
    <property type="match status" value="1"/>
</dbReference>
<dbReference type="Pfam" id="PF00528">
    <property type="entry name" value="BPD_transp_1"/>
    <property type="match status" value="1"/>
</dbReference>
<keyword evidence="3 9" id="KW-0813">Transport</keyword>
<keyword evidence="6 9" id="KW-0812">Transmembrane</keyword>
<evidence type="ECO:0000256" key="2">
    <source>
        <dbReference type="ARBA" id="ARBA00009047"/>
    </source>
</evidence>
<dbReference type="Proteomes" id="UP000316925">
    <property type="component" value="Unassembled WGS sequence"/>
</dbReference>
<keyword evidence="4" id="KW-1003">Cell membrane</keyword>
<dbReference type="PANTHER" id="PTHR32243:SF50">
    <property type="entry name" value="MALTOSE_MALTODEXTRIN TRANSPORT SYSTEM PERMEASE PROTEIN MALG"/>
    <property type="match status" value="1"/>
</dbReference>
<dbReference type="InterPro" id="IPR000515">
    <property type="entry name" value="MetI-like"/>
</dbReference>
<feature type="transmembrane region" description="Helical" evidence="9">
    <location>
        <begin position="237"/>
        <end position="259"/>
    </location>
</feature>
<keyword evidence="8 9" id="KW-0472">Membrane</keyword>
<keyword evidence="5" id="KW-0762">Sugar transport</keyword>
<evidence type="ECO:0000256" key="1">
    <source>
        <dbReference type="ARBA" id="ARBA00004651"/>
    </source>
</evidence>
<evidence type="ECO:0000313" key="11">
    <source>
        <dbReference type="EMBL" id="TET92384.1"/>
    </source>
</evidence>
<dbReference type="InterPro" id="IPR035906">
    <property type="entry name" value="MetI-like_sf"/>
</dbReference>
<comment type="caution">
    <text evidence="11">The sequence shown here is derived from an EMBL/GenBank/DDBJ whole genome shotgun (WGS) entry which is preliminary data.</text>
</comment>
<organism evidence="11 12">
    <name type="scientific">Aerophobetes bacterium</name>
    <dbReference type="NCBI Taxonomy" id="2030807"/>
    <lineage>
        <taxon>Bacteria</taxon>
        <taxon>Candidatus Aerophobota</taxon>
    </lineage>
</organism>
<evidence type="ECO:0000256" key="5">
    <source>
        <dbReference type="ARBA" id="ARBA00022597"/>
    </source>
</evidence>
<evidence type="ECO:0000313" key="12">
    <source>
        <dbReference type="Proteomes" id="UP000316925"/>
    </source>
</evidence>
<gene>
    <name evidence="11" type="ORF">E3J33_03885</name>
</gene>
<dbReference type="PANTHER" id="PTHR32243">
    <property type="entry name" value="MALTOSE TRANSPORT SYSTEM PERMEASE-RELATED"/>
    <property type="match status" value="1"/>
</dbReference>
<reference evidence="11 12" key="1">
    <citation type="submission" date="2019-03" db="EMBL/GenBank/DDBJ databases">
        <title>Metabolic potential of uncultured bacteria and archaea associated with petroleum seepage in deep-sea sediments.</title>
        <authorList>
            <person name="Dong X."/>
            <person name="Hubert C."/>
        </authorList>
    </citation>
    <scope>NUCLEOTIDE SEQUENCE [LARGE SCALE GENOMIC DNA]</scope>
    <source>
        <strain evidence="11">E29_bin28</strain>
    </source>
</reference>
<dbReference type="AlphaFoldDB" id="A0A523YLE8"/>
<evidence type="ECO:0000256" key="3">
    <source>
        <dbReference type="ARBA" id="ARBA00022448"/>
    </source>
</evidence>
<accession>A0A523YLE8</accession>
<evidence type="ECO:0000256" key="8">
    <source>
        <dbReference type="ARBA" id="ARBA00023136"/>
    </source>
</evidence>
<sequence length="273" mass="30508">MHTRKKVADFLTYLMLIIFSSGVILPVLWILRTSLATKGIIFKIPPEWIFRPIMENYAWLFTRLNFLLYMRNSLVVALTSTFLAVPVAFIAAYAFSRFNTGGKLLQFGTLGSQMLPPIVLVLPIFVIFRDWGLQNNLWSLILVYLSFNVPFLIWLLMGFLEGIPLELEEAALIDGASRITVIFRIVFPLASPGIMASFVLGFILCWNEFLFGLILVAQEASTIPVKLAALQTEIGTLWGPLSAGVCLGILPMIVLSLTVQKYLVRGLTFGAIK</sequence>
<feature type="transmembrane region" description="Helical" evidence="9">
    <location>
        <begin position="107"/>
        <end position="128"/>
    </location>
</feature>
<proteinExistence type="inferred from homology"/>
<comment type="similarity">
    <text evidence="2">Belongs to the binding-protein-dependent transport system permease family. MalFG subfamily.</text>
</comment>
<feature type="transmembrane region" description="Helical" evidence="9">
    <location>
        <begin position="74"/>
        <end position="95"/>
    </location>
</feature>
<dbReference type="GO" id="GO:0055085">
    <property type="term" value="P:transmembrane transport"/>
    <property type="evidence" value="ECO:0007669"/>
    <property type="project" value="InterPro"/>
</dbReference>
<name>A0A523YLE8_UNCAE</name>
<evidence type="ECO:0000256" key="7">
    <source>
        <dbReference type="ARBA" id="ARBA00022989"/>
    </source>
</evidence>
<feature type="transmembrane region" description="Helical" evidence="9">
    <location>
        <begin position="12"/>
        <end position="31"/>
    </location>
</feature>
<comment type="subcellular location">
    <subcellularLocation>
        <location evidence="1 9">Cell membrane</location>
        <topology evidence="1 9">Multi-pass membrane protein</topology>
    </subcellularLocation>
</comment>
<keyword evidence="7 9" id="KW-1133">Transmembrane helix</keyword>
<evidence type="ECO:0000256" key="6">
    <source>
        <dbReference type="ARBA" id="ARBA00022692"/>
    </source>
</evidence>
<protein>
    <submittedName>
        <fullName evidence="11">Carbohydrate ABC transporter permease</fullName>
    </submittedName>
</protein>
<dbReference type="SUPFAM" id="SSF161098">
    <property type="entry name" value="MetI-like"/>
    <property type="match status" value="1"/>
</dbReference>
<dbReference type="InterPro" id="IPR050901">
    <property type="entry name" value="BP-dep_ABC_trans_perm"/>
</dbReference>
<feature type="transmembrane region" description="Helical" evidence="9">
    <location>
        <begin position="140"/>
        <end position="160"/>
    </location>
</feature>